<evidence type="ECO:0000313" key="2">
    <source>
        <dbReference type="Proteomes" id="UP001552527"/>
    </source>
</evidence>
<dbReference type="Proteomes" id="UP001552527">
    <property type="component" value="Unassembled WGS sequence"/>
</dbReference>
<name>A0ABV3JE77_9ACTN</name>
<protein>
    <submittedName>
        <fullName evidence="1">Uncharacterized protein</fullName>
    </submittedName>
</protein>
<reference evidence="1 2" key="1">
    <citation type="submission" date="2024-06" db="EMBL/GenBank/DDBJ databases">
        <title>The Natural Products Discovery Center: Release of the First 8490 Sequenced Strains for Exploring Actinobacteria Biosynthetic Diversity.</title>
        <authorList>
            <person name="Kalkreuter E."/>
            <person name="Kautsar S.A."/>
            <person name="Yang D."/>
            <person name="Bader C.D."/>
            <person name="Teijaro C.N."/>
            <person name="Fluegel L."/>
            <person name="Davis C.M."/>
            <person name="Simpson J.R."/>
            <person name="Lauterbach L."/>
            <person name="Steele A.D."/>
            <person name="Gui C."/>
            <person name="Meng S."/>
            <person name="Li G."/>
            <person name="Viehrig K."/>
            <person name="Ye F."/>
            <person name="Su P."/>
            <person name="Kiefer A.F."/>
            <person name="Nichols A."/>
            <person name="Cepeda A.J."/>
            <person name="Yan W."/>
            <person name="Fan B."/>
            <person name="Jiang Y."/>
            <person name="Adhikari A."/>
            <person name="Zheng C.-J."/>
            <person name="Schuster L."/>
            <person name="Cowan T.M."/>
            <person name="Smanski M.J."/>
            <person name="Chevrette M.G."/>
            <person name="De Carvalho L.P.S."/>
            <person name="Shen B."/>
        </authorList>
    </citation>
    <scope>NUCLEOTIDE SEQUENCE [LARGE SCALE GENOMIC DNA]</scope>
    <source>
        <strain evidence="1 2">NPDC052768</strain>
    </source>
</reference>
<evidence type="ECO:0000313" key="1">
    <source>
        <dbReference type="EMBL" id="MEV5246369.1"/>
    </source>
</evidence>
<sequence length="121" mass="12864">MDAATARFIATVAALPPQTLAAAFDDAVSRRRQGGREASRALRLSASENSELDHAVRSALLPRSEELNAYRAGLHSDAKSVCVIAAKAVRKPDTLPAEQYALLTAPFTAVGVAVPRHHATY</sequence>
<comment type="caution">
    <text evidence="1">The sequence shown here is derived from an EMBL/GenBank/DDBJ whole genome shotgun (WGS) entry which is preliminary data.</text>
</comment>
<dbReference type="EMBL" id="JBFATE010000005">
    <property type="protein sequence ID" value="MEV5246369.1"/>
    <property type="molecule type" value="Genomic_DNA"/>
</dbReference>
<dbReference type="RefSeq" id="WP_364021564.1">
    <property type="nucleotide sequence ID" value="NZ_JBFATD010000008.1"/>
</dbReference>
<proteinExistence type="predicted"/>
<keyword evidence="2" id="KW-1185">Reference proteome</keyword>
<accession>A0ABV3JE77</accession>
<organism evidence="1 2">
    <name type="scientific">Streptomyces werraensis</name>
    <dbReference type="NCBI Taxonomy" id="68284"/>
    <lineage>
        <taxon>Bacteria</taxon>
        <taxon>Bacillati</taxon>
        <taxon>Actinomycetota</taxon>
        <taxon>Actinomycetes</taxon>
        <taxon>Kitasatosporales</taxon>
        <taxon>Streptomycetaceae</taxon>
        <taxon>Streptomyces</taxon>
    </lineage>
</organism>
<gene>
    <name evidence="1" type="ORF">AB0K95_14000</name>
</gene>